<proteinExistence type="predicted"/>
<name>E5GB96_CUCME</name>
<accession>E5GB96</accession>
<reference evidence="1" key="2">
    <citation type="journal article" date="2010" name="BMC Plant Biol.">
        <title>Sequencing of 6.7 Mb of the melon genome using a BAC pooling strategy.</title>
        <authorList>
            <person name="Gonzalez V.M."/>
            <person name="Benjak A."/>
            <person name="Henaff E.M."/>
            <person name="Mir G."/>
            <person name="Casacuberta J.M."/>
            <person name="Garcia-Mas J."/>
            <person name="Puigdomenech P."/>
        </authorList>
    </citation>
    <scope>NUCLEOTIDE SEQUENCE</scope>
    <source>
        <tissue evidence="1">Young leaves</tissue>
    </source>
</reference>
<dbReference type="AlphaFoldDB" id="E5GB96"/>
<evidence type="ECO:0000313" key="1">
    <source>
        <dbReference type="EMBL" id="ADN33738.1"/>
    </source>
</evidence>
<sequence length="39" mass="4678">MDRSDMLQLQQQVSLAKSVRHRCNEWLVCLFVIFDHPFS</sequence>
<organism evidence="1">
    <name type="scientific">Cucumis melo subsp. melo</name>
    <dbReference type="NCBI Taxonomy" id="412675"/>
    <lineage>
        <taxon>Eukaryota</taxon>
        <taxon>Viridiplantae</taxon>
        <taxon>Streptophyta</taxon>
        <taxon>Embryophyta</taxon>
        <taxon>Tracheophyta</taxon>
        <taxon>Spermatophyta</taxon>
        <taxon>Magnoliopsida</taxon>
        <taxon>eudicotyledons</taxon>
        <taxon>Gunneridae</taxon>
        <taxon>Pentapetalae</taxon>
        <taxon>rosids</taxon>
        <taxon>fabids</taxon>
        <taxon>Cucurbitales</taxon>
        <taxon>Cucurbitaceae</taxon>
        <taxon>Benincaseae</taxon>
        <taxon>Cucumis</taxon>
    </lineage>
</organism>
<reference evidence="1" key="1">
    <citation type="journal article" date="2010" name="BMC Genomics">
        <title>Generation of a BAC-based physical map of the melon genome.</title>
        <authorList>
            <person name="Gonzalez V.M."/>
            <person name="Garcia-Mas J."/>
            <person name="Arus P."/>
            <person name="Puigdomenech P."/>
        </authorList>
    </citation>
    <scope>NUCLEOTIDE SEQUENCE</scope>
    <source>
        <tissue evidence="1">Young leaves</tissue>
    </source>
</reference>
<dbReference type="EMBL" id="HM854757">
    <property type="protein sequence ID" value="ADN33738.1"/>
    <property type="molecule type" value="Genomic_DNA"/>
</dbReference>
<protein>
    <submittedName>
        <fullName evidence="1">Uncharacterized protein</fullName>
    </submittedName>
</protein>